<feature type="region of interest" description="Disordered" evidence="1">
    <location>
        <begin position="1"/>
        <end position="182"/>
    </location>
</feature>
<feature type="compositionally biased region" description="Low complexity" evidence="1">
    <location>
        <begin position="1"/>
        <end position="15"/>
    </location>
</feature>
<dbReference type="VEuPathDB" id="TriTrypDB:Lsey_0741_0010"/>
<accession>A0A0N1PAN9</accession>
<dbReference type="EMBL" id="LJSK01000740">
    <property type="protein sequence ID" value="KPI82570.1"/>
    <property type="molecule type" value="Genomic_DNA"/>
</dbReference>
<dbReference type="AlphaFoldDB" id="A0A0N1PAN9"/>
<evidence type="ECO:0000313" key="2">
    <source>
        <dbReference type="EMBL" id="KPI82570.1"/>
    </source>
</evidence>
<proteinExistence type="predicted"/>
<protein>
    <submittedName>
        <fullName evidence="2">Uncharacterized protein</fullName>
    </submittedName>
</protein>
<dbReference type="Proteomes" id="UP000038009">
    <property type="component" value="Unassembled WGS sequence"/>
</dbReference>
<feature type="compositionally biased region" description="Low complexity" evidence="1">
    <location>
        <begin position="74"/>
        <end position="87"/>
    </location>
</feature>
<reference evidence="2 3" key="1">
    <citation type="journal article" date="2015" name="PLoS Pathog.">
        <title>Leptomonas seymouri: Adaptations to the Dixenous Life Cycle Analyzed by Genome Sequencing, Transcriptome Profiling and Co-infection with Leishmania donovani.</title>
        <authorList>
            <person name="Kraeva N."/>
            <person name="Butenko A."/>
            <person name="Hlavacova J."/>
            <person name="Kostygov A."/>
            <person name="Myskova J."/>
            <person name="Grybchuk D."/>
            <person name="Lestinova T."/>
            <person name="Votypka J."/>
            <person name="Volf P."/>
            <person name="Opperdoes F."/>
            <person name="Flegontov P."/>
            <person name="Lukes J."/>
            <person name="Yurchenko V."/>
        </authorList>
    </citation>
    <scope>NUCLEOTIDE SEQUENCE [LARGE SCALE GENOMIC DNA]</scope>
    <source>
        <strain evidence="2 3">ATCC 30220</strain>
    </source>
</reference>
<sequence length="182" mass="18883">MPPAQQPYYQGPGWPNTYGAPPSPMPPPQQQQQQQRTADGYPIGQPFSYGYGAVPPPACTAPSSLLPLPPGQVAAQRSSSPSASNASPHGLPPALYPPCVNNDNMEGDSRGGLRPQAGLAKTNEAPTLDSPPYQNAEGGFDNPSCHPKPMGNDSPIGGAAKQVDARPQYGPPKASYSPPESS</sequence>
<keyword evidence="3" id="KW-1185">Reference proteome</keyword>
<name>A0A0N1PAN9_LEPSE</name>
<gene>
    <name evidence="2" type="ORF">ABL78_8420</name>
</gene>
<evidence type="ECO:0000313" key="3">
    <source>
        <dbReference type="Proteomes" id="UP000038009"/>
    </source>
</evidence>
<evidence type="ECO:0000256" key="1">
    <source>
        <dbReference type="SAM" id="MobiDB-lite"/>
    </source>
</evidence>
<comment type="caution">
    <text evidence="2">The sequence shown here is derived from an EMBL/GenBank/DDBJ whole genome shotgun (WGS) entry which is preliminary data.</text>
</comment>
<organism evidence="2 3">
    <name type="scientific">Leptomonas seymouri</name>
    <dbReference type="NCBI Taxonomy" id="5684"/>
    <lineage>
        <taxon>Eukaryota</taxon>
        <taxon>Discoba</taxon>
        <taxon>Euglenozoa</taxon>
        <taxon>Kinetoplastea</taxon>
        <taxon>Metakinetoplastina</taxon>
        <taxon>Trypanosomatida</taxon>
        <taxon>Trypanosomatidae</taxon>
        <taxon>Leishmaniinae</taxon>
        <taxon>Leptomonas</taxon>
    </lineage>
</organism>